<proteinExistence type="predicted"/>
<dbReference type="SUPFAM" id="SSF49870">
    <property type="entry name" value="Osmotin, thaumatin-like protein"/>
    <property type="match status" value="1"/>
</dbReference>
<dbReference type="GO" id="GO:0030246">
    <property type="term" value="F:carbohydrate binding"/>
    <property type="evidence" value="ECO:0007669"/>
    <property type="project" value="InterPro"/>
</dbReference>
<dbReference type="EMBL" id="CAJOBA010046445">
    <property type="protein sequence ID" value="CAF4189542.1"/>
    <property type="molecule type" value="Genomic_DNA"/>
</dbReference>
<keyword evidence="1" id="KW-1015">Disulfide bond</keyword>
<dbReference type="PIRSF" id="PIRSF002703">
    <property type="entry name" value="Thaumatin"/>
    <property type="match status" value="1"/>
</dbReference>
<dbReference type="Pfam" id="PF00314">
    <property type="entry name" value="Thaumatin"/>
    <property type="match status" value="1"/>
</dbReference>
<dbReference type="Pfam" id="PF10645">
    <property type="entry name" value="Carb_bind"/>
    <property type="match status" value="1"/>
</dbReference>
<dbReference type="AlphaFoldDB" id="A0A8S2F904"/>
<evidence type="ECO:0000313" key="5">
    <source>
        <dbReference type="EMBL" id="CAF4189542.1"/>
    </source>
</evidence>
<dbReference type="EMBL" id="CAJNOK010024749">
    <property type="protein sequence ID" value="CAF1381024.1"/>
    <property type="molecule type" value="Genomic_DNA"/>
</dbReference>
<comment type="caution">
    <text evidence="4">The sequence shown here is derived from an EMBL/GenBank/DDBJ whole genome shotgun (WGS) entry which is preliminary data.</text>
</comment>
<protein>
    <recommendedName>
        <fullName evidence="3">Endo-1,3(4)-beta-glucanase 1 carbohydrate binding domain-containing protein</fullName>
    </recommendedName>
</protein>
<dbReference type="PANTHER" id="PTHR31013">
    <property type="entry name" value="THAUMATIN FAMILY PROTEIN-RELATED"/>
    <property type="match status" value="1"/>
</dbReference>
<feature type="disulfide bond" evidence="1">
    <location>
        <begin position="249"/>
        <end position="269"/>
    </location>
</feature>
<dbReference type="PANTHER" id="PTHR31013:SF12">
    <property type="entry name" value="PATHOGENESIS-RELATED PROTEIN 5-LIKE"/>
    <property type="match status" value="1"/>
</dbReference>
<dbReference type="InterPro" id="IPR001938">
    <property type="entry name" value="Thaumatin"/>
</dbReference>
<dbReference type="Proteomes" id="UP000682733">
    <property type="component" value="Unassembled WGS sequence"/>
</dbReference>
<dbReference type="Gene3D" id="2.60.110.10">
    <property type="entry name" value="Thaumatin"/>
    <property type="match status" value="1"/>
</dbReference>
<feature type="disulfide bond" evidence="1">
    <location>
        <begin position="100"/>
        <end position="111"/>
    </location>
</feature>
<dbReference type="SMART" id="SM00205">
    <property type="entry name" value="THN"/>
    <property type="match status" value="1"/>
</dbReference>
<feature type="disulfide bond" evidence="1">
    <location>
        <begin position="200"/>
        <end position="215"/>
    </location>
</feature>
<dbReference type="InterPro" id="IPR037176">
    <property type="entry name" value="Osmotin/thaumatin-like_sf"/>
</dbReference>
<feature type="non-terminal residue" evidence="4">
    <location>
        <position position="1"/>
    </location>
</feature>
<dbReference type="InterPro" id="IPR018909">
    <property type="entry name" value="Eng1_septum"/>
</dbReference>
<sequence length="394" mass="43006">TTSKHLHSFQMSTIYLTVALVIALTHSNANARTFRFINQCKQTLWIGIQGRPLIVDGGFELPAASTKDIDVPDGWVAGRFWPRTGCRWINKQFKCATGDCGARANGFGIPCKGISGQPPVTLAEFTLNGAGGLDYYDLSNGEPVLIIFPKIITVECSLIVDGHSVGMTIKPIGQFQMVNNKELGKYNCGTATCTFDVNKCPPELQMDDGAGNKVCASICAAINNAGQRAKHQMLQNFYDNKDTRSLVCCSCDRQHCVSPHDKVTAGGKCDVETWPRSSQNIGYDKVFKIPCPDAYSWQFDDFKSTYQCMKANYEIILCPSGDTTSPIVTATATAAIKQQQAQSNSCNGRTFDTNTYDCLDGQLCPKGQQACGKNSHACFKPSQYKCVNGKLQSK</sequence>
<evidence type="ECO:0000256" key="1">
    <source>
        <dbReference type="PIRSR" id="PIRSR002703-1"/>
    </source>
</evidence>
<organism evidence="4 6">
    <name type="scientific">Didymodactylos carnosus</name>
    <dbReference type="NCBI Taxonomy" id="1234261"/>
    <lineage>
        <taxon>Eukaryota</taxon>
        <taxon>Metazoa</taxon>
        <taxon>Spiralia</taxon>
        <taxon>Gnathifera</taxon>
        <taxon>Rotifera</taxon>
        <taxon>Eurotatoria</taxon>
        <taxon>Bdelloidea</taxon>
        <taxon>Philodinida</taxon>
        <taxon>Philodinidae</taxon>
        <taxon>Didymodactylos</taxon>
    </lineage>
</organism>
<evidence type="ECO:0000313" key="6">
    <source>
        <dbReference type="Proteomes" id="UP000677228"/>
    </source>
</evidence>
<feature type="disulfide bond" evidence="1">
    <location>
        <begin position="219"/>
        <end position="248"/>
    </location>
</feature>
<feature type="chain" id="PRO_5035646760" description="Endo-1,3(4)-beta-glucanase 1 carbohydrate binding domain-containing protein" evidence="2">
    <location>
        <begin position="32"/>
        <end position="394"/>
    </location>
</feature>
<dbReference type="PROSITE" id="PS51367">
    <property type="entry name" value="THAUMATIN_2"/>
    <property type="match status" value="1"/>
</dbReference>
<gene>
    <name evidence="4" type="ORF">OVA965_LOCUS32107</name>
    <name evidence="5" type="ORF">TMI583_LOCUS32965</name>
</gene>
<keyword evidence="2" id="KW-0732">Signal</keyword>
<evidence type="ECO:0000259" key="3">
    <source>
        <dbReference type="Pfam" id="PF10645"/>
    </source>
</evidence>
<name>A0A8S2F904_9BILA</name>
<accession>A0A8S2F904</accession>
<evidence type="ECO:0000313" key="4">
    <source>
        <dbReference type="EMBL" id="CAF1381024.1"/>
    </source>
</evidence>
<feature type="disulfide bond" evidence="1">
    <location>
        <begin position="188"/>
        <end position="308"/>
    </location>
</feature>
<dbReference type="Proteomes" id="UP000677228">
    <property type="component" value="Unassembled WGS sequence"/>
</dbReference>
<feature type="signal peptide" evidence="2">
    <location>
        <begin position="1"/>
        <end position="31"/>
    </location>
</feature>
<feature type="disulfide bond" evidence="1">
    <location>
        <begin position="86"/>
        <end position="95"/>
    </location>
</feature>
<feature type="disulfide bond" evidence="1">
    <location>
        <begin position="193"/>
        <end position="291"/>
    </location>
</feature>
<reference evidence="4" key="1">
    <citation type="submission" date="2021-02" db="EMBL/GenBank/DDBJ databases">
        <authorList>
            <person name="Nowell W R."/>
        </authorList>
    </citation>
    <scope>NUCLEOTIDE SEQUENCE</scope>
</reference>
<evidence type="ECO:0000256" key="2">
    <source>
        <dbReference type="SAM" id="SignalP"/>
    </source>
</evidence>
<feature type="domain" description="Endo-1,3(4)-beta-glucanase 1 carbohydrate binding" evidence="3">
    <location>
        <begin position="345"/>
        <end position="391"/>
    </location>
</feature>
<feature type="disulfide bond" evidence="1">
    <location>
        <begin position="40"/>
        <end position="318"/>
    </location>
</feature>